<dbReference type="Gene3D" id="2.60.40.1080">
    <property type="match status" value="1"/>
</dbReference>
<sequence>MKIFPLGSGARKNSSSLLRGAGEIRTLVTTLTIATVFGAAAACTDLALEPDQHPTALSLLPVDTTLLEGQTALLRFVVTDQNQQPLAPLPTWALPDWSLSDPNILKVSRDGTMEALGGGEVRVSGKVAGLEAETRIRVIPLDVQLSAPVIQLIQSVQTLDGNVPIIAGKDALLRVFMTGDQMSFFEPTVRVAFYLEDEILHSAQMPSPLYFLPSTVDESKLNRSYNTIVPADVMKPGLELVIELDPEQVVPLAPGSSVRVPETGRMALNVRELEPFRLRV</sequence>
<protein>
    <recommendedName>
        <fullName evidence="2">BIG2 domain-containing protein</fullName>
    </recommendedName>
</protein>
<proteinExistence type="predicted"/>
<evidence type="ECO:0008006" key="2">
    <source>
        <dbReference type="Google" id="ProtNLM"/>
    </source>
</evidence>
<evidence type="ECO:0000313" key="1">
    <source>
        <dbReference type="EMBL" id="SVB05126.1"/>
    </source>
</evidence>
<name>A0A382AUA3_9ZZZZ</name>
<organism evidence="1">
    <name type="scientific">marine metagenome</name>
    <dbReference type="NCBI Taxonomy" id="408172"/>
    <lineage>
        <taxon>unclassified sequences</taxon>
        <taxon>metagenomes</taxon>
        <taxon>ecological metagenomes</taxon>
    </lineage>
</organism>
<gene>
    <name evidence="1" type="ORF">METZ01_LOCUS157980</name>
</gene>
<accession>A0A382AUA3</accession>
<reference evidence="1" key="1">
    <citation type="submission" date="2018-05" db="EMBL/GenBank/DDBJ databases">
        <authorList>
            <person name="Lanie J.A."/>
            <person name="Ng W.-L."/>
            <person name="Kazmierczak K.M."/>
            <person name="Andrzejewski T.M."/>
            <person name="Davidsen T.M."/>
            <person name="Wayne K.J."/>
            <person name="Tettelin H."/>
            <person name="Glass J.I."/>
            <person name="Rusch D."/>
            <person name="Podicherti R."/>
            <person name="Tsui H.-C.T."/>
            <person name="Winkler M.E."/>
        </authorList>
    </citation>
    <scope>NUCLEOTIDE SEQUENCE</scope>
</reference>
<dbReference type="EMBL" id="UINC01026879">
    <property type="protein sequence ID" value="SVB05126.1"/>
    <property type="molecule type" value="Genomic_DNA"/>
</dbReference>
<feature type="non-terminal residue" evidence="1">
    <location>
        <position position="280"/>
    </location>
</feature>
<dbReference type="AlphaFoldDB" id="A0A382AUA3"/>